<reference evidence="4 5" key="1">
    <citation type="submission" date="2016-11" db="EMBL/GenBank/DDBJ databases">
        <title>The macronuclear genome of Stentor coeruleus: a giant cell with tiny introns.</title>
        <authorList>
            <person name="Slabodnick M."/>
            <person name="Ruby J.G."/>
            <person name="Reiff S.B."/>
            <person name="Swart E.C."/>
            <person name="Gosai S."/>
            <person name="Prabakaran S."/>
            <person name="Witkowska E."/>
            <person name="Larue G.E."/>
            <person name="Fisher S."/>
            <person name="Freeman R.M."/>
            <person name="Gunawardena J."/>
            <person name="Chu W."/>
            <person name="Stover N.A."/>
            <person name="Gregory B.D."/>
            <person name="Nowacki M."/>
            <person name="Derisi J."/>
            <person name="Roy S.W."/>
            <person name="Marshall W.F."/>
            <person name="Sood P."/>
        </authorList>
    </citation>
    <scope>NUCLEOTIDE SEQUENCE [LARGE SCALE GENOMIC DNA]</scope>
    <source>
        <strain evidence="4">WM001</strain>
    </source>
</reference>
<evidence type="ECO:0000256" key="3">
    <source>
        <dbReference type="ARBA" id="ARBA00023065"/>
    </source>
</evidence>
<sequence length="245" mass="27912">MSSTRVVANRSQLQMWKGKLQGATKGHSLLKRKLEGLKKEFSAVMAKLIKTKKKIGKMMITSVYLLTEAQWGAGDFGKTLADTVKRSSSQVELILKHKGGIYLPKFKSKHQEIEDPTRQLGITGGGTSIQKTKAEFTKLLTELVKIAGLQVSYHTLDDVIRITSRRVNALENVVIPRFQGFIDYILRELDEMEREDFFMLKKVQENKKKQMEKARLIREAEQEQGIDHDNGDSMLAQVKDEDIIF</sequence>
<evidence type="ECO:0000313" key="5">
    <source>
        <dbReference type="Proteomes" id="UP000187209"/>
    </source>
</evidence>
<keyword evidence="5" id="KW-1185">Reference proteome</keyword>
<comment type="caution">
    <text evidence="4">The sequence shown here is derived from an EMBL/GenBank/DDBJ whole genome shotgun (WGS) entry which is preliminary data.</text>
</comment>
<comment type="similarity">
    <text evidence="1">Belongs to the V-ATPase D subunit family.</text>
</comment>
<dbReference type="Pfam" id="PF01813">
    <property type="entry name" value="ATP-synt_D"/>
    <property type="match status" value="1"/>
</dbReference>
<dbReference type="OrthoDB" id="7676488at2759"/>
<evidence type="ECO:0000313" key="4">
    <source>
        <dbReference type="EMBL" id="OMJ92645.1"/>
    </source>
</evidence>
<protein>
    <recommendedName>
        <fullName evidence="6">V-type proton ATPase subunit D</fullName>
    </recommendedName>
</protein>
<accession>A0A1R2CUJ0</accession>
<dbReference type="InterPro" id="IPR002699">
    <property type="entry name" value="V_ATPase_D"/>
</dbReference>
<keyword evidence="2" id="KW-0813">Transport</keyword>
<dbReference type="Gene3D" id="1.10.287.3240">
    <property type="match status" value="1"/>
</dbReference>
<dbReference type="PANTHER" id="PTHR11671">
    <property type="entry name" value="V-TYPE ATP SYNTHASE SUBUNIT D"/>
    <property type="match status" value="1"/>
</dbReference>
<dbReference type="AlphaFoldDB" id="A0A1R2CUJ0"/>
<evidence type="ECO:0008006" key="6">
    <source>
        <dbReference type="Google" id="ProtNLM"/>
    </source>
</evidence>
<keyword evidence="3" id="KW-0406">Ion transport</keyword>
<organism evidence="4 5">
    <name type="scientific">Stentor coeruleus</name>
    <dbReference type="NCBI Taxonomy" id="5963"/>
    <lineage>
        <taxon>Eukaryota</taxon>
        <taxon>Sar</taxon>
        <taxon>Alveolata</taxon>
        <taxon>Ciliophora</taxon>
        <taxon>Postciliodesmatophora</taxon>
        <taxon>Heterotrichea</taxon>
        <taxon>Heterotrichida</taxon>
        <taxon>Stentoridae</taxon>
        <taxon>Stentor</taxon>
    </lineage>
</organism>
<dbReference type="GO" id="GO:0046961">
    <property type="term" value="F:proton-transporting ATPase activity, rotational mechanism"/>
    <property type="evidence" value="ECO:0007669"/>
    <property type="project" value="InterPro"/>
</dbReference>
<proteinExistence type="inferred from homology"/>
<name>A0A1R2CUJ0_9CILI</name>
<dbReference type="NCBIfam" id="TIGR00309">
    <property type="entry name" value="V_ATPase_subD"/>
    <property type="match status" value="1"/>
</dbReference>
<evidence type="ECO:0000256" key="1">
    <source>
        <dbReference type="ARBA" id="ARBA00005850"/>
    </source>
</evidence>
<dbReference type="EMBL" id="MPUH01000057">
    <property type="protein sequence ID" value="OMJ92645.1"/>
    <property type="molecule type" value="Genomic_DNA"/>
</dbReference>
<evidence type="ECO:0000256" key="2">
    <source>
        <dbReference type="ARBA" id="ARBA00022448"/>
    </source>
</evidence>
<dbReference type="Proteomes" id="UP000187209">
    <property type="component" value="Unassembled WGS sequence"/>
</dbReference>
<gene>
    <name evidence="4" type="ORF">SteCoe_4518</name>
</gene>